<dbReference type="Pfam" id="PF21742">
    <property type="entry name" value="DUF6868"/>
    <property type="match status" value="1"/>
</dbReference>
<protein>
    <recommendedName>
        <fullName evidence="2">DUF6868 domain-containing protein</fullName>
    </recommendedName>
</protein>
<name>A0A8J7C4D3_9BACT</name>
<evidence type="ECO:0000313" key="3">
    <source>
        <dbReference type="EMBL" id="MBD3870186.1"/>
    </source>
</evidence>
<gene>
    <name evidence="3" type="ORF">IFJ97_02365</name>
</gene>
<feature type="transmembrane region" description="Helical" evidence="1">
    <location>
        <begin position="19"/>
        <end position="42"/>
    </location>
</feature>
<comment type="caution">
    <text evidence="3">The sequence shown here is derived from an EMBL/GenBank/DDBJ whole genome shotgun (WGS) entry which is preliminary data.</text>
</comment>
<organism evidence="3 4">
    <name type="scientific">Candidatus Sulfomarinibacter kjeldsenii</name>
    <dbReference type="NCBI Taxonomy" id="2885994"/>
    <lineage>
        <taxon>Bacteria</taxon>
        <taxon>Pseudomonadati</taxon>
        <taxon>Acidobacteriota</taxon>
        <taxon>Thermoanaerobaculia</taxon>
        <taxon>Thermoanaerobaculales</taxon>
        <taxon>Candidatus Sulfomarinibacteraceae</taxon>
        <taxon>Candidatus Sulfomarinibacter</taxon>
    </lineage>
</organism>
<reference evidence="3 4" key="1">
    <citation type="submission" date="2020-08" db="EMBL/GenBank/DDBJ databases">
        <title>Acidobacteriota in marine sediments use diverse sulfur dissimilation pathways.</title>
        <authorList>
            <person name="Wasmund K."/>
        </authorList>
    </citation>
    <scope>NUCLEOTIDE SEQUENCE [LARGE SCALE GENOMIC DNA]</scope>
    <source>
        <strain evidence="3">MAG AM3-A</strain>
    </source>
</reference>
<keyword evidence="1" id="KW-1133">Transmembrane helix</keyword>
<proteinExistence type="predicted"/>
<evidence type="ECO:0000313" key="4">
    <source>
        <dbReference type="Proteomes" id="UP000598633"/>
    </source>
</evidence>
<feature type="transmembrane region" description="Helical" evidence="1">
    <location>
        <begin position="63"/>
        <end position="90"/>
    </location>
</feature>
<dbReference type="EMBL" id="JACXWA010000039">
    <property type="protein sequence ID" value="MBD3870186.1"/>
    <property type="molecule type" value="Genomic_DNA"/>
</dbReference>
<evidence type="ECO:0000256" key="1">
    <source>
        <dbReference type="SAM" id="Phobius"/>
    </source>
</evidence>
<dbReference type="AlphaFoldDB" id="A0A8J7C4D3"/>
<dbReference type="Proteomes" id="UP000598633">
    <property type="component" value="Unassembled WGS sequence"/>
</dbReference>
<dbReference type="InterPro" id="IPR049220">
    <property type="entry name" value="DUF6868"/>
</dbReference>
<evidence type="ECO:0000259" key="2">
    <source>
        <dbReference type="Pfam" id="PF21742"/>
    </source>
</evidence>
<accession>A0A8J7C4D3</accession>
<keyword evidence="1" id="KW-0812">Transmembrane</keyword>
<feature type="domain" description="DUF6868" evidence="2">
    <location>
        <begin position="13"/>
        <end position="87"/>
    </location>
</feature>
<sequence>MSDTLPEDTIATFNAIANILLRCFVITVGAMLFTWLVVFILGDVIFSIYSQLMEISRKEFDLFFLYTMTFLKALNILFFGIPFVAIKWYLRGNK</sequence>
<keyword evidence="1" id="KW-0472">Membrane</keyword>